<dbReference type="InterPro" id="IPR036849">
    <property type="entry name" value="Enolase-like_C_sf"/>
</dbReference>
<feature type="region of interest" description="Disordered" evidence="1">
    <location>
        <begin position="315"/>
        <end position="357"/>
    </location>
</feature>
<dbReference type="AlphaFoldDB" id="A0A8J7YHE6"/>
<name>A0A8J7YHE6_9EURY</name>
<reference evidence="2" key="1">
    <citation type="submission" date="2021-06" db="EMBL/GenBank/DDBJ databases">
        <title>Halomicroarcula sp. F24A a new haloarchaeum isolated from saline soil.</title>
        <authorList>
            <person name="Duran-Viseras A."/>
            <person name="Sanchez-Porro C."/>
            <person name="Ventosa A."/>
        </authorList>
    </citation>
    <scope>NUCLEOTIDE SEQUENCE</scope>
    <source>
        <strain evidence="2">F24A</strain>
    </source>
</reference>
<sequence>MYSAIADLPLRIHTCSATRNQSQTTGGFDRVTTTISLYGDGVVGRGEDVIYDPRAHREPQTTVEAFALTGTYTFDEFSSYLDSLNLFPGTTPDREADRHYRRWALESAGLDLALRQASKSLGDAVGRSYDPVDFVVSTTLGDPPSTDRVETLQEHDSDLAFKLDPVPAWTPDLISELASTGAVRILDFKGQYENVPVAQPPHPELYEQIVDAFPEALLEDPAVTDRTRPLFANVSSRVAWDHPVTGTETLEALPFETQHVNIKPSRFGSVASLFETIEYCETHGIQMYGGGQYELDVGRGQIQALASLYYPDSPNDVAPRAYNEPELPELTQTSPLEPPSEQSGLSWRPADGGQTPY</sequence>
<dbReference type="InterPro" id="IPR029017">
    <property type="entry name" value="Enolase-like_N"/>
</dbReference>
<evidence type="ECO:0008006" key="4">
    <source>
        <dbReference type="Google" id="ProtNLM"/>
    </source>
</evidence>
<dbReference type="SUPFAM" id="SSF51604">
    <property type="entry name" value="Enolase C-terminal domain-like"/>
    <property type="match status" value="1"/>
</dbReference>
<accession>A0A8J7YHE6</accession>
<protein>
    <recommendedName>
        <fullName evidence="4">L-alanine-DL-glutamate epimerase</fullName>
    </recommendedName>
</protein>
<evidence type="ECO:0000313" key="2">
    <source>
        <dbReference type="EMBL" id="MBX0306030.1"/>
    </source>
</evidence>
<dbReference type="Proteomes" id="UP000783863">
    <property type="component" value="Unassembled WGS sequence"/>
</dbReference>
<organism evidence="2 3">
    <name type="scientific">Haloarcula salinisoli</name>
    <dbReference type="NCBI Taxonomy" id="2487746"/>
    <lineage>
        <taxon>Archaea</taxon>
        <taxon>Methanobacteriati</taxon>
        <taxon>Methanobacteriota</taxon>
        <taxon>Stenosarchaea group</taxon>
        <taxon>Halobacteria</taxon>
        <taxon>Halobacteriales</taxon>
        <taxon>Haloarculaceae</taxon>
        <taxon>Haloarcula</taxon>
    </lineage>
</organism>
<gene>
    <name evidence="2" type="ORF">EGD98_20495</name>
</gene>
<keyword evidence="3" id="KW-1185">Reference proteome</keyword>
<dbReference type="Gene3D" id="3.20.20.120">
    <property type="entry name" value="Enolase-like C-terminal domain"/>
    <property type="match status" value="1"/>
</dbReference>
<proteinExistence type="predicted"/>
<dbReference type="EMBL" id="RKLQ01000007">
    <property type="protein sequence ID" value="MBX0306030.1"/>
    <property type="molecule type" value="Genomic_DNA"/>
</dbReference>
<dbReference type="RefSeq" id="WP_220590251.1">
    <property type="nucleotide sequence ID" value="NZ_RKLQ01000007.1"/>
</dbReference>
<comment type="caution">
    <text evidence="2">The sequence shown here is derived from an EMBL/GenBank/DDBJ whole genome shotgun (WGS) entry which is preliminary data.</text>
</comment>
<evidence type="ECO:0000256" key="1">
    <source>
        <dbReference type="SAM" id="MobiDB-lite"/>
    </source>
</evidence>
<dbReference type="Gene3D" id="3.30.390.10">
    <property type="entry name" value="Enolase-like, N-terminal domain"/>
    <property type="match status" value="1"/>
</dbReference>
<feature type="compositionally biased region" description="Polar residues" evidence="1">
    <location>
        <begin position="330"/>
        <end position="345"/>
    </location>
</feature>
<evidence type="ECO:0000313" key="3">
    <source>
        <dbReference type="Proteomes" id="UP000783863"/>
    </source>
</evidence>